<name>A0AAD7CCF3_9AGAR</name>
<comment type="caution">
    <text evidence="1">The sequence shown here is derived from an EMBL/GenBank/DDBJ whole genome shotgun (WGS) entry which is preliminary data.</text>
</comment>
<protein>
    <submittedName>
        <fullName evidence="1">Uncharacterized protein</fullName>
    </submittedName>
</protein>
<keyword evidence="2" id="KW-1185">Reference proteome</keyword>
<dbReference type="Proteomes" id="UP001221142">
    <property type="component" value="Unassembled WGS sequence"/>
</dbReference>
<proteinExistence type="predicted"/>
<sequence>MLPAYIHICLLSVSSVALQCIVLCLSIAVLSSPTSAIAISSLSAASAPGAWHAGLELSYSMLAPVPGYHCGL</sequence>
<evidence type="ECO:0000313" key="2">
    <source>
        <dbReference type="Proteomes" id="UP001221142"/>
    </source>
</evidence>
<organism evidence="1 2">
    <name type="scientific">Roridomyces roridus</name>
    <dbReference type="NCBI Taxonomy" id="1738132"/>
    <lineage>
        <taxon>Eukaryota</taxon>
        <taxon>Fungi</taxon>
        <taxon>Dikarya</taxon>
        <taxon>Basidiomycota</taxon>
        <taxon>Agaricomycotina</taxon>
        <taxon>Agaricomycetes</taxon>
        <taxon>Agaricomycetidae</taxon>
        <taxon>Agaricales</taxon>
        <taxon>Marasmiineae</taxon>
        <taxon>Mycenaceae</taxon>
        <taxon>Roridomyces</taxon>
    </lineage>
</organism>
<gene>
    <name evidence="1" type="ORF">FB45DRAFT_895951</name>
</gene>
<feature type="non-terminal residue" evidence="1">
    <location>
        <position position="1"/>
    </location>
</feature>
<accession>A0AAD7CCF3</accession>
<dbReference type="AlphaFoldDB" id="A0AAD7CCF3"/>
<dbReference type="EMBL" id="JARKIF010000003">
    <property type="protein sequence ID" value="KAJ7643751.1"/>
    <property type="molecule type" value="Genomic_DNA"/>
</dbReference>
<evidence type="ECO:0000313" key="1">
    <source>
        <dbReference type="EMBL" id="KAJ7643751.1"/>
    </source>
</evidence>
<reference evidence="1" key="1">
    <citation type="submission" date="2023-03" db="EMBL/GenBank/DDBJ databases">
        <title>Massive genome expansion in bonnet fungi (Mycena s.s.) driven by repeated elements and novel gene families across ecological guilds.</title>
        <authorList>
            <consortium name="Lawrence Berkeley National Laboratory"/>
            <person name="Harder C.B."/>
            <person name="Miyauchi S."/>
            <person name="Viragh M."/>
            <person name="Kuo A."/>
            <person name="Thoen E."/>
            <person name="Andreopoulos B."/>
            <person name="Lu D."/>
            <person name="Skrede I."/>
            <person name="Drula E."/>
            <person name="Henrissat B."/>
            <person name="Morin E."/>
            <person name="Kohler A."/>
            <person name="Barry K."/>
            <person name="LaButti K."/>
            <person name="Morin E."/>
            <person name="Salamov A."/>
            <person name="Lipzen A."/>
            <person name="Mereny Z."/>
            <person name="Hegedus B."/>
            <person name="Baldrian P."/>
            <person name="Stursova M."/>
            <person name="Weitz H."/>
            <person name="Taylor A."/>
            <person name="Grigoriev I.V."/>
            <person name="Nagy L.G."/>
            <person name="Martin F."/>
            <person name="Kauserud H."/>
        </authorList>
    </citation>
    <scope>NUCLEOTIDE SEQUENCE</scope>
    <source>
        <strain evidence="1">9284</strain>
    </source>
</reference>